<feature type="region of interest" description="Disordered" evidence="1">
    <location>
        <begin position="1"/>
        <end position="20"/>
    </location>
</feature>
<proteinExistence type="predicted"/>
<comment type="caution">
    <text evidence="2">The sequence shown here is derived from an EMBL/GenBank/DDBJ whole genome shotgun (WGS) entry which is preliminary data.</text>
</comment>
<evidence type="ECO:0000256" key="1">
    <source>
        <dbReference type="SAM" id="MobiDB-lite"/>
    </source>
</evidence>
<gene>
    <name evidence="2" type="ORF">IXB28_06375</name>
</gene>
<protein>
    <submittedName>
        <fullName evidence="2">DDE transposase family protein</fullName>
    </submittedName>
</protein>
<dbReference type="EMBL" id="JADOER010000004">
    <property type="protein sequence ID" value="MBT9311825.1"/>
    <property type="molecule type" value="Genomic_DNA"/>
</dbReference>
<evidence type="ECO:0000313" key="3">
    <source>
        <dbReference type="Proteomes" id="UP001196661"/>
    </source>
</evidence>
<evidence type="ECO:0000313" key="2">
    <source>
        <dbReference type="EMBL" id="MBT9311825.1"/>
    </source>
</evidence>
<sequence length="76" mass="8120">MANNPETNPSEAPDPAPEPAETWHIVQRSEGACDIVTHTELGATDGEPQNWGPFASRSEAIAKRVGLIRAGKCLPK</sequence>
<dbReference type="Proteomes" id="UP001196661">
    <property type="component" value="Unassembled WGS sequence"/>
</dbReference>
<organism evidence="2 3">
    <name type="scientific">Leptothoe kymatousa TAU-MAC 1615</name>
    <dbReference type="NCBI Taxonomy" id="2364775"/>
    <lineage>
        <taxon>Bacteria</taxon>
        <taxon>Bacillati</taxon>
        <taxon>Cyanobacteriota</taxon>
        <taxon>Cyanophyceae</taxon>
        <taxon>Nodosilineales</taxon>
        <taxon>Cymatolegaceae</taxon>
        <taxon>Leptothoe</taxon>
        <taxon>Leptothoe kymatousa</taxon>
    </lineage>
</organism>
<reference evidence="2 3" key="1">
    <citation type="journal article" date="2021" name="Mar. Drugs">
        <title>Genome Reduction and Secondary Metabolism of the Marine Sponge-Associated Cyanobacterium Leptothoe.</title>
        <authorList>
            <person name="Konstantinou D."/>
            <person name="Popin R.V."/>
            <person name="Fewer D.P."/>
            <person name="Sivonen K."/>
            <person name="Gkelis S."/>
        </authorList>
    </citation>
    <scope>NUCLEOTIDE SEQUENCE [LARGE SCALE GENOMIC DNA]</scope>
    <source>
        <strain evidence="2 3">TAU-MAC 1615</strain>
    </source>
</reference>
<accession>A0ABS5Y1W4</accession>
<name>A0ABS5Y1W4_9CYAN</name>
<keyword evidence="3" id="KW-1185">Reference proteome</keyword>